<comment type="caution">
    <text evidence="5">The sequence shown here is derived from an EMBL/GenBank/DDBJ whole genome shotgun (WGS) entry which is preliminary data.</text>
</comment>
<evidence type="ECO:0000313" key="5">
    <source>
        <dbReference type="EMBL" id="MDA3630116.1"/>
    </source>
</evidence>
<comment type="similarity">
    <text evidence="1">Belongs to the aldo/keto reductase family.</text>
</comment>
<dbReference type="InterPro" id="IPR023210">
    <property type="entry name" value="NADP_OxRdtase_dom"/>
</dbReference>
<dbReference type="RefSeq" id="WP_270953254.1">
    <property type="nucleotide sequence ID" value="NZ_JAQGLA010000087.1"/>
</dbReference>
<name>A0ABT4V823_9PSEU</name>
<dbReference type="InterPro" id="IPR036812">
    <property type="entry name" value="NAD(P)_OxRdtase_dom_sf"/>
</dbReference>
<keyword evidence="2" id="KW-0521">NADP</keyword>
<proteinExistence type="inferred from homology"/>
<dbReference type="Gene3D" id="3.20.20.100">
    <property type="entry name" value="NADP-dependent oxidoreductase domain"/>
    <property type="match status" value="1"/>
</dbReference>
<evidence type="ECO:0000313" key="6">
    <source>
        <dbReference type="Proteomes" id="UP001210380"/>
    </source>
</evidence>
<dbReference type="PROSITE" id="PS00798">
    <property type="entry name" value="ALDOKETO_REDUCTASE_1"/>
    <property type="match status" value="1"/>
</dbReference>
<dbReference type="Proteomes" id="UP001210380">
    <property type="component" value="Unassembled WGS sequence"/>
</dbReference>
<evidence type="ECO:0000259" key="4">
    <source>
        <dbReference type="Pfam" id="PF00248"/>
    </source>
</evidence>
<keyword evidence="6" id="KW-1185">Reference proteome</keyword>
<sequence>MVPTTTLNNGVEIPQLGFGVFQVPDEETTAAVSAALQAGYRSIDTAAIYGNEAGVGRAIAESGIARDELFITTKLWNADQGYDSTLAAFDSSLAKLGLDHVDMYLIHWPTPARDLYLDTWKAIEELVADGRVRAAGVSNFQPAHLRRLIDNSSLVPVVNQVELHPGLQQRELRAVHAEHGIATEAWSPLAQGAMLRESTLTDIAERHGKSPAQVVIRWHLQLGNIVIPKSVTPARIQQNIDVFDFALSEDEMTAIAGLDRGLRTGPDPDTLN</sequence>
<evidence type="ECO:0000256" key="2">
    <source>
        <dbReference type="ARBA" id="ARBA00022857"/>
    </source>
</evidence>
<dbReference type="SUPFAM" id="SSF51430">
    <property type="entry name" value="NAD(P)-linked oxidoreductase"/>
    <property type="match status" value="1"/>
</dbReference>
<feature type="domain" description="NADP-dependent oxidoreductase" evidence="4">
    <location>
        <begin position="22"/>
        <end position="258"/>
    </location>
</feature>
<dbReference type="Pfam" id="PF00248">
    <property type="entry name" value="Aldo_ket_red"/>
    <property type="match status" value="1"/>
</dbReference>
<dbReference type="PRINTS" id="PR00069">
    <property type="entry name" value="ALDKETRDTASE"/>
</dbReference>
<gene>
    <name evidence="5" type="ORF">OU415_32135</name>
</gene>
<evidence type="ECO:0000256" key="3">
    <source>
        <dbReference type="ARBA" id="ARBA00023002"/>
    </source>
</evidence>
<keyword evidence="3" id="KW-0560">Oxidoreductase</keyword>
<accession>A0ABT4V823</accession>
<dbReference type="InterPro" id="IPR018170">
    <property type="entry name" value="Aldo/ket_reductase_CS"/>
</dbReference>
<organism evidence="5 6">
    <name type="scientific">Saccharopolyspora oryzae</name>
    <dbReference type="NCBI Taxonomy" id="2997343"/>
    <lineage>
        <taxon>Bacteria</taxon>
        <taxon>Bacillati</taxon>
        <taxon>Actinomycetota</taxon>
        <taxon>Actinomycetes</taxon>
        <taxon>Pseudonocardiales</taxon>
        <taxon>Pseudonocardiaceae</taxon>
        <taxon>Saccharopolyspora</taxon>
    </lineage>
</organism>
<dbReference type="PROSITE" id="PS00063">
    <property type="entry name" value="ALDOKETO_REDUCTASE_3"/>
    <property type="match status" value="1"/>
</dbReference>
<dbReference type="PANTHER" id="PTHR43827:SF3">
    <property type="entry name" value="NADP-DEPENDENT OXIDOREDUCTASE DOMAIN-CONTAINING PROTEIN"/>
    <property type="match status" value="1"/>
</dbReference>
<evidence type="ECO:0000256" key="1">
    <source>
        <dbReference type="ARBA" id="ARBA00007905"/>
    </source>
</evidence>
<dbReference type="InterPro" id="IPR020471">
    <property type="entry name" value="AKR"/>
</dbReference>
<protein>
    <submittedName>
        <fullName evidence="5">Aldo/keto reductase</fullName>
    </submittedName>
</protein>
<dbReference type="PANTHER" id="PTHR43827">
    <property type="entry name" value="2,5-DIKETO-D-GLUCONIC ACID REDUCTASE"/>
    <property type="match status" value="1"/>
</dbReference>
<dbReference type="PIRSF" id="PIRSF000097">
    <property type="entry name" value="AKR"/>
    <property type="match status" value="1"/>
</dbReference>
<reference evidence="5 6" key="1">
    <citation type="submission" date="2022-11" db="EMBL/GenBank/DDBJ databases">
        <title>Draft genome sequence of Saccharopolyspora sp. WRP15-2 isolated from rhizosphere soils of wild rice in Thailand.</title>
        <authorList>
            <person name="Duangmal K."/>
            <person name="Kammanee S."/>
            <person name="Muangham S."/>
        </authorList>
    </citation>
    <scope>NUCLEOTIDE SEQUENCE [LARGE SCALE GENOMIC DNA]</scope>
    <source>
        <strain evidence="5 6">WRP15-2</strain>
    </source>
</reference>
<dbReference type="EMBL" id="JAQGLA010000087">
    <property type="protein sequence ID" value="MDA3630116.1"/>
    <property type="molecule type" value="Genomic_DNA"/>
</dbReference>